<evidence type="ECO:0000313" key="4">
    <source>
        <dbReference type="EMBL" id="GMN26469.1"/>
    </source>
</evidence>
<evidence type="ECO:0000256" key="2">
    <source>
        <dbReference type="PIRSR" id="PIRSR602401-1"/>
    </source>
</evidence>
<evidence type="ECO:0000256" key="1">
    <source>
        <dbReference type="ARBA" id="ARBA00010617"/>
    </source>
</evidence>
<proteinExistence type="inferred from homology"/>
<dbReference type="EMBL" id="BTGU01001617">
    <property type="protein sequence ID" value="GMN26469.1"/>
    <property type="molecule type" value="Genomic_DNA"/>
</dbReference>
<sequence>MSRVAIGNAHVALDVRFFASLLWMEVGRWGWARDSEHGRQVWLAPCKWLSLCELYLWQPITDSNSDTGEEIKEAVRGMIEEMGRPNIADSFPFLKMIDPQGIRKRNNIYFRKMLDLFDTIINQRSKLGAKSASGKDTDILDILIDLTENAEDKRVHEQLQKSTIGHLLLDIFGAGTETTSATLEWSMAELLKAPEAMSKAQAELEQVIGKGKKMKESDIPQLPYLQAIIKETLRLHPPAPLLVPRLAESDVEVCGYTIPKDAQVLINVWAIGRDPNVWENPDKFMPERFLKSNIDAGGRDFELIPFGAGRRICPGMLLANRILHLTLGSLLNSFDWKLEDGVEPDTLNMEDKYGLTLIMDQPLRAFPTATST</sequence>
<dbReference type="PANTHER" id="PTHR47950">
    <property type="entry name" value="CYTOCHROME P450, FAMILY 76, SUBFAMILY C, POLYPEPTIDE 5-RELATED"/>
    <property type="match status" value="1"/>
</dbReference>
<dbReference type="Proteomes" id="UP001187192">
    <property type="component" value="Unassembled WGS sequence"/>
</dbReference>
<dbReference type="AlphaFoldDB" id="A0AA88D4C6"/>
<dbReference type="PROSITE" id="PS00086">
    <property type="entry name" value="CYTOCHROME_P450"/>
    <property type="match status" value="1"/>
</dbReference>
<dbReference type="InterPro" id="IPR017972">
    <property type="entry name" value="Cyt_P450_CS"/>
</dbReference>
<keyword evidence="5" id="KW-1185">Reference proteome</keyword>
<keyword evidence="3" id="KW-0560">Oxidoreductase</keyword>
<dbReference type="FunFam" id="1.10.630.10:FF:000163">
    <property type="entry name" value="Geraniol 8-hydroxylase"/>
    <property type="match status" value="1"/>
</dbReference>
<comment type="cofactor">
    <cofactor evidence="2">
        <name>heme</name>
        <dbReference type="ChEBI" id="CHEBI:30413"/>
    </cofactor>
</comment>
<dbReference type="GO" id="GO:0004497">
    <property type="term" value="F:monooxygenase activity"/>
    <property type="evidence" value="ECO:0007669"/>
    <property type="project" value="UniProtKB-KW"/>
</dbReference>
<dbReference type="SUPFAM" id="SSF48264">
    <property type="entry name" value="Cytochrome P450"/>
    <property type="match status" value="1"/>
</dbReference>
<keyword evidence="2 3" id="KW-0479">Metal-binding</keyword>
<gene>
    <name evidence="4" type="ORF">TIFTF001_040857</name>
</gene>
<keyword evidence="2 3" id="KW-0349">Heme</keyword>
<dbReference type="GO" id="GO:0005506">
    <property type="term" value="F:iron ion binding"/>
    <property type="evidence" value="ECO:0007669"/>
    <property type="project" value="InterPro"/>
</dbReference>
<dbReference type="PRINTS" id="PR00385">
    <property type="entry name" value="P450"/>
</dbReference>
<comment type="caution">
    <text evidence="4">The sequence shown here is derived from an EMBL/GenBank/DDBJ whole genome shotgun (WGS) entry which is preliminary data.</text>
</comment>
<feature type="binding site" description="axial binding residue" evidence="2">
    <location>
        <position position="313"/>
    </location>
    <ligand>
        <name>heme</name>
        <dbReference type="ChEBI" id="CHEBI:30413"/>
    </ligand>
    <ligandPart>
        <name>Fe</name>
        <dbReference type="ChEBI" id="CHEBI:18248"/>
    </ligandPart>
</feature>
<keyword evidence="3" id="KW-0503">Monooxygenase</keyword>
<accession>A0AA88D4C6</accession>
<dbReference type="InterPro" id="IPR036396">
    <property type="entry name" value="Cyt_P450_sf"/>
</dbReference>
<evidence type="ECO:0000313" key="5">
    <source>
        <dbReference type="Proteomes" id="UP001187192"/>
    </source>
</evidence>
<dbReference type="InterPro" id="IPR002401">
    <property type="entry name" value="Cyt_P450_E_grp-I"/>
</dbReference>
<dbReference type="InterPro" id="IPR001128">
    <property type="entry name" value="Cyt_P450"/>
</dbReference>
<comment type="similarity">
    <text evidence="1 3">Belongs to the cytochrome P450 family.</text>
</comment>
<name>A0AA88D4C6_FICCA</name>
<reference evidence="4" key="1">
    <citation type="submission" date="2023-07" db="EMBL/GenBank/DDBJ databases">
        <title>draft genome sequence of fig (Ficus carica).</title>
        <authorList>
            <person name="Takahashi T."/>
            <person name="Nishimura K."/>
        </authorList>
    </citation>
    <scope>NUCLEOTIDE SEQUENCE</scope>
</reference>
<organism evidence="4 5">
    <name type="scientific">Ficus carica</name>
    <name type="common">Common fig</name>
    <dbReference type="NCBI Taxonomy" id="3494"/>
    <lineage>
        <taxon>Eukaryota</taxon>
        <taxon>Viridiplantae</taxon>
        <taxon>Streptophyta</taxon>
        <taxon>Embryophyta</taxon>
        <taxon>Tracheophyta</taxon>
        <taxon>Spermatophyta</taxon>
        <taxon>Magnoliopsida</taxon>
        <taxon>eudicotyledons</taxon>
        <taxon>Gunneridae</taxon>
        <taxon>Pentapetalae</taxon>
        <taxon>rosids</taxon>
        <taxon>fabids</taxon>
        <taxon>Rosales</taxon>
        <taxon>Moraceae</taxon>
        <taxon>Ficeae</taxon>
        <taxon>Ficus</taxon>
    </lineage>
</organism>
<dbReference type="PANTHER" id="PTHR47950:SF48">
    <property type="entry name" value="CYTOCHROME P450 FAMILY PROTEIN, EXPRESSED"/>
    <property type="match status" value="1"/>
</dbReference>
<dbReference type="GO" id="GO:0016705">
    <property type="term" value="F:oxidoreductase activity, acting on paired donors, with incorporation or reduction of molecular oxygen"/>
    <property type="evidence" value="ECO:0007669"/>
    <property type="project" value="InterPro"/>
</dbReference>
<dbReference type="Pfam" id="PF00067">
    <property type="entry name" value="p450"/>
    <property type="match status" value="1"/>
</dbReference>
<keyword evidence="2 3" id="KW-0408">Iron</keyword>
<dbReference type="PRINTS" id="PR00463">
    <property type="entry name" value="EP450I"/>
</dbReference>
<protein>
    <recommendedName>
        <fullName evidence="6">Cytochrome P450</fullName>
    </recommendedName>
</protein>
<dbReference type="GO" id="GO:0020037">
    <property type="term" value="F:heme binding"/>
    <property type="evidence" value="ECO:0007669"/>
    <property type="project" value="InterPro"/>
</dbReference>
<evidence type="ECO:0000256" key="3">
    <source>
        <dbReference type="RuleBase" id="RU000461"/>
    </source>
</evidence>
<dbReference type="Gene3D" id="1.10.630.10">
    <property type="entry name" value="Cytochrome P450"/>
    <property type="match status" value="1"/>
</dbReference>
<evidence type="ECO:0008006" key="6">
    <source>
        <dbReference type="Google" id="ProtNLM"/>
    </source>
</evidence>